<sequence length="278" mass="30358">MEELRGKEVVEAIQSECLSFVQKEACLPTLAVLRVGEKEADMSYERSIKKRFQDFGLEVKDYHLEENCSNQEFQEVFRFLNEDPEIDGILVFRPLPPQIDEEEMLSVMKKEKDVDGVTSSNLAGLLLQDPDAFAPCTAEAVMELCKYYKIPLSGKEVCIIGRSLVVGKPLSVLMLNADATVTVCHSKTENSKEVAKRADVLVVAIGKAKAIGSSYSKEGATVIDVGINVDADGNLCGDVDYDTMKTVAEKLTPVPGGLGAVTTAVLAKHVVKAYQLLH</sequence>
<evidence type="ECO:0000256" key="3">
    <source>
        <dbReference type="ARBA" id="ARBA00022605"/>
    </source>
</evidence>
<comment type="catalytic activity">
    <reaction evidence="11">
        <text>(6R)-5,10-methylene-5,6,7,8-tetrahydrofolate + NADP(+) = (6R)-5,10-methenyltetrahydrofolate + NADPH</text>
        <dbReference type="Rhea" id="RHEA:22812"/>
        <dbReference type="ChEBI" id="CHEBI:15636"/>
        <dbReference type="ChEBI" id="CHEBI:57455"/>
        <dbReference type="ChEBI" id="CHEBI:57783"/>
        <dbReference type="ChEBI" id="CHEBI:58349"/>
        <dbReference type="EC" id="1.5.1.5"/>
    </reaction>
</comment>
<protein>
    <recommendedName>
        <fullName evidence="11">Bifunctional protein FolD</fullName>
    </recommendedName>
    <domain>
        <recommendedName>
            <fullName evidence="11">Methylenetetrahydrofolate dehydrogenase</fullName>
            <ecNumber evidence="11">1.5.1.5</ecNumber>
        </recommendedName>
    </domain>
    <domain>
        <recommendedName>
            <fullName evidence="11">Methenyltetrahydrofolate cyclohydrolase</fullName>
            <ecNumber evidence="11">3.5.4.9</ecNumber>
        </recommendedName>
    </domain>
</protein>
<evidence type="ECO:0000256" key="11">
    <source>
        <dbReference type="HAMAP-Rule" id="MF_01576"/>
    </source>
</evidence>
<proteinExistence type="inferred from homology"/>
<dbReference type="Proteomes" id="UP000003527">
    <property type="component" value="Unassembled WGS sequence"/>
</dbReference>
<evidence type="ECO:0000256" key="10">
    <source>
        <dbReference type="ARBA" id="ARBA00023268"/>
    </source>
</evidence>
<evidence type="ECO:0000256" key="7">
    <source>
        <dbReference type="ARBA" id="ARBA00023002"/>
    </source>
</evidence>
<feature type="domain" description="Tetrahydrofolate dehydrogenase/cyclohydrolase catalytic" evidence="12">
    <location>
        <begin position="4"/>
        <end position="115"/>
    </location>
</feature>
<dbReference type="HOGENOM" id="CLU_034045_2_1_9"/>
<dbReference type="Pfam" id="PF02882">
    <property type="entry name" value="THF_DHG_CYH_C"/>
    <property type="match status" value="1"/>
</dbReference>
<evidence type="ECO:0000256" key="4">
    <source>
        <dbReference type="ARBA" id="ARBA00022755"/>
    </source>
</evidence>
<evidence type="ECO:0000313" key="14">
    <source>
        <dbReference type="EMBL" id="EHL11434.1"/>
    </source>
</evidence>
<dbReference type="EMBL" id="AFZD01000017">
    <property type="protein sequence ID" value="EHL11434.1"/>
    <property type="molecule type" value="Genomic_DNA"/>
</dbReference>
<dbReference type="Gene3D" id="3.40.50.720">
    <property type="entry name" value="NAD(P)-binding Rossmann-like Domain"/>
    <property type="match status" value="1"/>
</dbReference>
<dbReference type="PANTHER" id="PTHR48099">
    <property type="entry name" value="C-1-TETRAHYDROFOLATE SYNTHASE, CYTOPLASMIC-RELATED"/>
    <property type="match status" value="1"/>
</dbReference>
<dbReference type="SUPFAM" id="SSF51735">
    <property type="entry name" value="NAD(P)-binding Rossmann-fold domains"/>
    <property type="match status" value="1"/>
</dbReference>
<comment type="function">
    <text evidence="11">Catalyzes the oxidation of 5,10-methylenetetrahydrofolate to 5,10-methenyltetrahydrofolate and then the hydrolysis of 5,10-methenyltetrahydrofolate to 10-formyltetrahydrofolate.</text>
</comment>
<dbReference type="InterPro" id="IPR020630">
    <property type="entry name" value="THF_DH/CycHdrlase_cat_dom"/>
</dbReference>
<dbReference type="GO" id="GO:0004488">
    <property type="term" value="F:methylenetetrahydrofolate dehydrogenase (NADP+) activity"/>
    <property type="evidence" value="ECO:0007669"/>
    <property type="project" value="UniProtKB-UniRule"/>
</dbReference>
<dbReference type="InterPro" id="IPR036291">
    <property type="entry name" value="NAD(P)-bd_dom_sf"/>
</dbReference>
<feature type="binding site" evidence="11">
    <location>
        <begin position="161"/>
        <end position="163"/>
    </location>
    <ligand>
        <name>NADP(+)</name>
        <dbReference type="ChEBI" id="CHEBI:58349"/>
    </ligand>
</feature>
<evidence type="ECO:0000256" key="1">
    <source>
        <dbReference type="ARBA" id="ARBA00004777"/>
    </source>
</evidence>
<gene>
    <name evidence="11" type="primary">folD</name>
    <name evidence="14" type="ORF">HMPREF9624_00767</name>
</gene>
<evidence type="ECO:0000256" key="5">
    <source>
        <dbReference type="ARBA" id="ARBA00022801"/>
    </source>
</evidence>
<comment type="catalytic activity">
    <reaction evidence="11">
        <text>(6R)-5,10-methenyltetrahydrofolate + H2O = (6R)-10-formyltetrahydrofolate + H(+)</text>
        <dbReference type="Rhea" id="RHEA:23700"/>
        <dbReference type="ChEBI" id="CHEBI:15377"/>
        <dbReference type="ChEBI" id="CHEBI:15378"/>
        <dbReference type="ChEBI" id="CHEBI:57455"/>
        <dbReference type="ChEBI" id="CHEBI:195366"/>
        <dbReference type="EC" id="3.5.4.9"/>
    </reaction>
</comment>
<comment type="subunit">
    <text evidence="11">Homodimer.</text>
</comment>
<comment type="caution">
    <text evidence="14">The sequence shown here is derived from an EMBL/GenBank/DDBJ whole genome shotgun (WGS) entry which is preliminary data.</text>
</comment>
<dbReference type="GO" id="GO:0009086">
    <property type="term" value="P:methionine biosynthetic process"/>
    <property type="evidence" value="ECO:0007669"/>
    <property type="project" value="UniProtKB-KW"/>
</dbReference>
<evidence type="ECO:0000256" key="6">
    <source>
        <dbReference type="ARBA" id="ARBA00022857"/>
    </source>
</evidence>
<dbReference type="GO" id="GO:0035999">
    <property type="term" value="P:tetrahydrofolate interconversion"/>
    <property type="evidence" value="ECO:0007669"/>
    <property type="project" value="UniProtKB-UniRule"/>
</dbReference>
<keyword evidence="7 11" id="KW-0560">Oxidoreductase</keyword>
<dbReference type="GO" id="GO:0005829">
    <property type="term" value="C:cytosol"/>
    <property type="evidence" value="ECO:0007669"/>
    <property type="project" value="TreeGrafter"/>
</dbReference>
<comment type="caution">
    <text evidence="11">Lacks conserved residue(s) required for the propagation of feature annotation.</text>
</comment>
<dbReference type="EC" id="1.5.1.5" evidence="11"/>
<dbReference type="UniPathway" id="UPA00193"/>
<dbReference type="GO" id="GO:0006164">
    <property type="term" value="P:purine nucleotide biosynthetic process"/>
    <property type="evidence" value="ECO:0007669"/>
    <property type="project" value="UniProtKB-KW"/>
</dbReference>
<dbReference type="CDD" id="cd01080">
    <property type="entry name" value="NAD_bind_m-THF_DH_Cyclohyd"/>
    <property type="match status" value="1"/>
</dbReference>
<evidence type="ECO:0000256" key="9">
    <source>
        <dbReference type="ARBA" id="ARBA00023167"/>
    </source>
</evidence>
<dbReference type="GO" id="GO:0004477">
    <property type="term" value="F:methenyltetrahydrofolate cyclohydrolase activity"/>
    <property type="evidence" value="ECO:0007669"/>
    <property type="project" value="UniProtKB-UniRule"/>
</dbReference>
<dbReference type="PRINTS" id="PR00085">
    <property type="entry name" value="THFDHDRGNASE"/>
</dbReference>
<dbReference type="HAMAP" id="MF_01576">
    <property type="entry name" value="THF_DHG_CYH"/>
    <property type="match status" value="1"/>
</dbReference>
<dbReference type="Gene3D" id="3.40.50.10860">
    <property type="entry name" value="Leucine Dehydrogenase, chain A, domain 1"/>
    <property type="match status" value="1"/>
</dbReference>
<keyword evidence="8 11" id="KW-0368">Histidine biosynthesis</keyword>
<organism evidence="14 15">
    <name type="scientific">Oribacterium asaccharolyticum ACB7</name>
    <dbReference type="NCBI Taxonomy" id="796944"/>
    <lineage>
        <taxon>Bacteria</taxon>
        <taxon>Bacillati</taxon>
        <taxon>Bacillota</taxon>
        <taxon>Clostridia</taxon>
        <taxon>Lachnospirales</taxon>
        <taxon>Lachnospiraceae</taxon>
        <taxon>Oribacterium</taxon>
    </lineage>
</organism>
<evidence type="ECO:0000256" key="8">
    <source>
        <dbReference type="ARBA" id="ARBA00023102"/>
    </source>
</evidence>
<dbReference type="InterPro" id="IPR000672">
    <property type="entry name" value="THF_DH/CycHdrlase"/>
</dbReference>
<keyword evidence="5 11" id="KW-0378">Hydrolase</keyword>
<keyword evidence="3 11" id="KW-0028">Amino-acid biosynthesis</keyword>
<keyword evidence="10 11" id="KW-0511">Multifunctional enzyme</keyword>
<evidence type="ECO:0000313" key="15">
    <source>
        <dbReference type="Proteomes" id="UP000003527"/>
    </source>
</evidence>
<dbReference type="InterPro" id="IPR020631">
    <property type="entry name" value="THF_DH/CycHdrlase_NAD-bd_dom"/>
</dbReference>
<dbReference type="PATRIC" id="fig|796944.3.peg.1489"/>
<keyword evidence="6 11" id="KW-0521">NADP</keyword>
<keyword evidence="9 11" id="KW-0486">Methionine biosynthesis</keyword>
<dbReference type="EC" id="3.5.4.9" evidence="11"/>
<reference evidence="14 15" key="1">
    <citation type="submission" date="2011-08" db="EMBL/GenBank/DDBJ databases">
        <title>The Genome Sequence of Oribacterium sp. ACB7.</title>
        <authorList>
            <consortium name="The Broad Institute Genome Sequencing Platform"/>
            <person name="Earl A."/>
            <person name="Ward D."/>
            <person name="Feldgarden M."/>
            <person name="Gevers D."/>
            <person name="Sizova M."/>
            <person name="Hazen A."/>
            <person name="Epstein S."/>
            <person name="Young S.K."/>
            <person name="Zeng Q."/>
            <person name="Gargeya S."/>
            <person name="Fitzgerald M."/>
            <person name="Haas B."/>
            <person name="Abouelleil A."/>
            <person name="Alvarado L."/>
            <person name="Arachchi H.M."/>
            <person name="Berlin A."/>
            <person name="Brown A."/>
            <person name="Chapman S.B."/>
            <person name="Chen Z."/>
            <person name="Dunbar C."/>
            <person name="Freedman E."/>
            <person name="Gearin G."/>
            <person name="Gellesch M."/>
            <person name="Goldberg J."/>
            <person name="Griggs A."/>
            <person name="Gujja S."/>
            <person name="Heiman D."/>
            <person name="Howarth C."/>
            <person name="Larson L."/>
            <person name="Lui A."/>
            <person name="MacDonald P.J.P."/>
            <person name="Montmayeur A."/>
            <person name="Murphy C."/>
            <person name="Neiman D."/>
            <person name="Pearson M."/>
            <person name="Priest M."/>
            <person name="Roberts A."/>
            <person name="Saif S."/>
            <person name="Shea T."/>
            <person name="Shenoy N."/>
            <person name="Sisk P."/>
            <person name="Stolte C."/>
            <person name="Sykes S."/>
            <person name="Wortman J."/>
            <person name="Nusbaum C."/>
            <person name="Birren B."/>
        </authorList>
    </citation>
    <scope>NUCLEOTIDE SEQUENCE [LARGE SCALE GENOMIC DNA]</scope>
    <source>
        <strain evidence="14 15">ACB7</strain>
    </source>
</reference>
<dbReference type="PANTHER" id="PTHR48099:SF5">
    <property type="entry name" value="C-1-TETRAHYDROFOLATE SYNTHASE, CYTOPLASMIC"/>
    <property type="match status" value="1"/>
</dbReference>
<dbReference type="RefSeq" id="WP_009536618.1">
    <property type="nucleotide sequence ID" value="NZ_JH414504.1"/>
</dbReference>
<dbReference type="GO" id="GO:0000105">
    <property type="term" value="P:L-histidine biosynthetic process"/>
    <property type="evidence" value="ECO:0007669"/>
    <property type="project" value="UniProtKB-KW"/>
</dbReference>
<comment type="pathway">
    <text evidence="1 11">One-carbon metabolism; tetrahydrofolate interconversion.</text>
</comment>
<evidence type="ECO:0000256" key="2">
    <source>
        <dbReference type="ARBA" id="ARBA00022563"/>
    </source>
</evidence>
<keyword evidence="15" id="KW-1185">Reference proteome</keyword>
<dbReference type="AlphaFoldDB" id="G9WV33"/>
<evidence type="ECO:0000259" key="12">
    <source>
        <dbReference type="Pfam" id="PF00763"/>
    </source>
</evidence>
<keyword evidence="4 11" id="KW-0658">Purine biosynthesis</keyword>
<dbReference type="InterPro" id="IPR046346">
    <property type="entry name" value="Aminoacid_DH-like_N_sf"/>
</dbReference>
<name>G9WV33_9FIRM</name>
<comment type="similarity">
    <text evidence="11">Belongs to the tetrahydrofolate dehydrogenase/cyclohydrolase family.</text>
</comment>
<feature type="domain" description="Tetrahydrofolate dehydrogenase/cyclohydrolase NAD(P)-binding" evidence="13">
    <location>
        <begin position="135"/>
        <end position="275"/>
    </location>
</feature>
<dbReference type="SUPFAM" id="SSF53223">
    <property type="entry name" value="Aminoacid dehydrogenase-like, N-terminal domain"/>
    <property type="match status" value="1"/>
</dbReference>
<dbReference type="FunFam" id="3.40.50.720:FF:000094">
    <property type="entry name" value="Bifunctional protein FolD"/>
    <property type="match status" value="1"/>
</dbReference>
<accession>G9WV33</accession>
<dbReference type="Pfam" id="PF00763">
    <property type="entry name" value="THF_DHG_CYH"/>
    <property type="match status" value="1"/>
</dbReference>
<evidence type="ECO:0000259" key="13">
    <source>
        <dbReference type="Pfam" id="PF02882"/>
    </source>
</evidence>
<feature type="binding site" evidence="11">
    <location>
        <position position="227"/>
    </location>
    <ligand>
        <name>NADP(+)</name>
        <dbReference type="ChEBI" id="CHEBI:58349"/>
    </ligand>
</feature>
<keyword evidence="2 11" id="KW-0554">One-carbon metabolism</keyword>